<name>A0A0L1JKI9_9RHOB</name>
<gene>
    <name evidence="2" type="ORF">ATO11_18115</name>
</gene>
<comment type="caution">
    <text evidence="2">The sequence shown here is derived from an EMBL/GenBank/DDBJ whole genome shotgun (WGS) entry which is preliminary data.</text>
</comment>
<sequence length="210" mass="22151">MTFGTILPADWVVLMGLTAAALGTLAYLPYLRDTLRGDTRPHRATWLIWAVLSSISTVSQAYEGATSSLWFSGVQSGGTIIVFLLSIRMGMGSYLSRADALTLLAAVCGLGLWYATEDAVYALTISISISALGGVATVLKSYREPGTETLSCWYLNLAAAGIAVIVVGEVNWVLLAYPAYLFGLYTAIITAILAGRAAGRTVTARQAATA</sequence>
<evidence type="ECO:0000313" key="2">
    <source>
        <dbReference type="EMBL" id="KNG92274.1"/>
    </source>
</evidence>
<organism evidence="2 3">
    <name type="scientific">Pseudaestuariivita atlantica</name>
    <dbReference type="NCBI Taxonomy" id="1317121"/>
    <lineage>
        <taxon>Bacteria</taxon>
        <taxon>Pseudomonadati</taxon>
        <taxon>Pseudomonadota</taxon>
        <taxon>Alphaproteobacteria</taxon>
        <taxon>Rhodobacterales</taxon>
        <taxon>Paracoccaceae</taxon>
        <taxon>Pseudaestuariivita</taxon>
    </lineage>
</organism>
<proteinExistence type="predicted"/>
<feature type="transmembrane region" description="Helical" evidence="1">
    <location>
        <begin position="43"/>
        <end position="62"/>
    </location>
</feature>
<dbReference type="EMBL" id="AQQZ01000010">
    <property type="protein sequence ID" value="KNG92274.1"/>
    <property type="molecule type" value="Genomic_DNA"/>
</dbReference>
<feature type="transmembrane region" description="Helical" evidence="1">
    <location>
        <begin position="68"/>
        <end position="87"/>
    </location>
</feature>
<feature type="transmembrane region" description="Helical" evidence="1">
    <location>
        <begin position="12"/>
        <end position="31"/>
    </location>
</feature>
<feature type="transmembrane region" description="Helical" evidence="1">
    <location>
        <begin position="174"/>
        <end position="195"/>
    </location>
</feature>
<evidence type="ECO:0000256" key="1">
    <source>
        <dbReference type="SAM" id="Phobius"/>
    </source>
</evidence>
<dbReference type="OrthoDB" id="2242787at2"/>
<feature type="transmembrane region" description="Helical" evidence="1">
    <location>
        <begin position="94"/>
        <end position="114"/>
    </location>
</feature>
<dbReference type="Proteomes" id="UP000036938">
    <property type="component" value="Unassembled WGS sequence"/>
</dbReference>
<evidence type="ECO:0000313" key="3">
    <source>
        <dbReference type="Proteomes" id="UP000036938"/>
    </source>
</evidence>
<reference evidence="2 3" key="1">
    <citation type="journal article" date="2015" name="Int. J. Syst. Evol. Microbiol.">
        <title>Aestuariivita atlantica sp. nov., isolated from deep sea sediment of the Atlantic Ocean.</title>
        <authorList>
            <person name="Li G."/>
            <person name="Lai Q."/>
            <person name="Du Y."/>
            <person name="Liu X."/>
            <person name="Sun F."/>
            <person name="Shao Z."/>
        </authorList>
    </citation>
    <scope>NUCLEOTIDE SEQUENCE [LARGE SCALE GENOMIC DNA]</scope>
    <source>
        <strain evidence="2 3">22II-S11-z3</strain>
    </source>
</reference>
<protein>
    <submittedName>
        <fullName evidence="2">Uncharacterized protein</fullName>
    </submittedName>
</protein>
<accession>A0A0L1JKI9</accession>
<keyword evidence="1" id="KW-0812">Transmembrane</keyword>
<dbReference type="STRING" id="1317121.ATO11_18115"/>
<keyword evidence="3" id="KW-1185">Reference proteome</keyword>
<dbReference type="RefSeq" id="WP_050532334.1">
    <property type="nucleotide sequence ID" value="NZ_AQQZ01000010.1"/>
</dbReference>
<keyword evidence="1" id="KW-1133">Transmembrane helix</keyword>
<keyword evidence="1" id="KW-0472">Membrane</keyword>
<feature type="transmembrane region" description="Helical" evidence="1">
    <location>
        <begin position="120"/>
        <end position="139"/>
    </location>
</feature>
<feature type="transmembrane region" description="Helical" evidence="1">
    <location>
        <begin position="151"/>
        <end position="168"/>
    </location>
</feature>
<dbReference type="AlphaFoldDB" id="A0A0L1JKI9"/>